<dbReference type="EMBL" id="JAPFFK010000009">
    <property type="protein sequence ID" value="KAJ6745040.1"/>
    <property type="molecule type" value="Genomic_DNA"/>
</dbReference>
<name>A0A9Q0VAB1_SALPP</name>
<evidence type="ECO:0000313" key="2">
    <source>
        <dbReference type="EMBL" id="KAJ6745040.1"/>
    </source>
</evidence>
<feature type="compositionally biased region" description="Basic and acidic residues" evidence="1">
    <location>
        <begin position="1"/>
        <end position="15"/>
    </location>
</feature>
<proteinExistence type="predicted"/>
<feature type="compositionally biased region" description="Low complexity" evidence="1">
    <location>
        <begin position="68"/>
        <end position="80"/>
    </location>
</feature>
<reference evidence="2" key="1">
    <citation type="submission" date="2022-11" db="EMBL/GenBank/DDBJ databases">
        <authorList>
            <person name="Hyden B.L."/>
            <person name="Feng K."/>
            <person name="Yates T."/>
            <person name="Jawdy S."/>
            <person name="Smart L.B."/>
            <person name="Muchero W."/>
        </authorList>
    </citation>
    <scope>NUCLEOTIDE SEQUENCE</scope>
    <source>
        <tissue evidence="2">Shoot tip</tissue>
    </source>
</reference>
<comment type="caution">
    <text evidence="2">The sequence shown here is derived from an EMBL/GenBank/DDBJ whole genome shotgun (WGS) entry which is preliminary data.</text>
</comment>
<reference evidence="2" key="2">
    <citation type="journal article" date="2023" name="Int. J. Mol. Sci.">
        <title>De Novo Assembly and Annotation of 11 Diverse Shrub Willow (Salix) Genomes Reveals Novel Gene Organization in Sex-Linked Regions.</title>
        <authorList>
            <person name="Hyden B."/>
            <person name="Feng K."/>
            <person name="Yates T.B."/>
            <person name="Jawdy S."/>
            <person name="Cereghino C."/>
            <person name="Smart L.B."/>
            <person name="Muchero W."/>
        </authorList>
    </citation>
    <scope>NUCLEOTIDE SEQUENCE</scope>
    <source>
        <tissue evidence="2">Shoot tip</tissue>
    </source>
</reference>
<dbReference type="AlphaFoldDB" id="A0A9Q0VAB1"/>
<organism evidence="2 3">
    <name type="scientific">Salix purpurea</name>
    <name type="common">Purple osier willow</name>
    <dbReference type="NCBI Taxonomy" id="77065"/>
    <lineage>
        <taxon>Eukaryota</taxon>
        <taxon>Viridiplantae</taxon>
        <taxon>Streptophyta</taxon>
        <taxon>Embryophyta</taxon>
        <taxon>Tracheophyta</taxon>
        <taxon>Spermatophyta</taxon>
        <taxon>Magnoliopsida</taxon>
        <taxon>eudicotyledons</taxon>
        <taxon>Gunneridae</taxon>
        <taxon>Pentapetalae</taxon>
        <taxon>rosids</taxon>
        <taxon>fabids</taxon>
        <taxon>Malpighiales</taxon>
        <taxon>Salicaceae</taxon>
        <taxon>Saliceae</taxon>
        <taxon>Salix</taxon>
    </lineage>
</organism>
<evidence type="ECO:0000313" key="3">
    <source>
        <dbReference type="Proteomes" id="UP001151532"/>
    </source>
</evidence>
<feature type="region of interest" description="Disordered" evidence="1">
    <location>
        <begin position="101"/>
        <end position="136"/>
    </location>
</feature>
<feature type="region of interest" description="Disordered" evidence="1">
    <location>
        <begin position="55"/>
        <end position="80"/>
    </location>
</feature>
<protein>
    <submittedName>
        <fullName evidence="2">Uncharacterized protein</fullName>
    </submittedName>
</protein>
<gene>
    <name evidence="2" type="ORF">OIU79_031227</name>
</gene>
<feature type="region of interest" description="Disordered" evidence="1">
    <location>
        <begin position="1"/>
        <end position="28"/>
    </location>
</feature>
<keyword evidence="3" id="KW-1185">Reference proteome</keyword>
<accession>A0A9Q0VAB1</accession>
<dbReference type="Proteomes" id="UP001151532">
    <property type="component" value="Chromosome 19"/>
</dbReference>
<evidence type="ECO:0000256" key="1">
    <source>
        <dbReference type="SAM" id="MobiDB-lite"/>
    </source>
</evidence>
<sequence length="136" mass="13748">MDPRIDGNERDHADEVAENANRGGDACVDVSRHREGGNVFDEYFDQHCVSRSMEGRNVVSGSEGTGSEGAATGANAGTNVGLSDGTNMGLSGSNMDLSGKGAVGLSGSESSGRGAMGLSGRRGAMGLSGSETCRCK</sequence>